<evidence type="ECO:0000313" key="1">
    <source>
        <dbReference type="EMBL" id="XRI74849.1"/>
    </source>
</evidence>
<dbReference type="Proteomes" id="UP001195965">
    <property type="component" value="Chromosome"/>
</dbReference>
<accession>A0ACD5HJB3</accession>
<reference evidence="1 2" key="1">
    <citation type="journal article" date="2021" name="ISME J.">
        <title>Genomic evolution of the class Acidithiobacillia: deep-branching Proteobacteria living in extreme acidic conditions.</title>
        <authorList>
            <person name="Moya-Beltran A."/>
            <person name="Beard S."/>
            <person name="Rojas-Villalobos C."/>
            <person name="Issotta F."/>
            <person name="Gallardo Y."/>
            <person name="Ulloa R."/>
            <person name="Giaveno A."/>
            <person name="Degli Esposti M."/>
            <person name="Johnson D.B."/>
            <person name="Quatrini R."/>
        </authorList>
    </citation>
    <scope>NUCLEOTIDE SEQUENCE [LARGE SCALE GENOMIC DNA]</scope>
    <source>
        <strain evidence="1 2">GG1-14</strain>
    </source>
</reference>
<keyword evidence="2" id="KW-1185">Reference proteome</keyword>
<name>A0ACD5HJB3_9PROT</name>
<gene>
    <name evidence="1" type="ORF">HHS34_006540</name>
</gene>
<proteinExistence type="predicted"/>
<organism evidence="1 2">
    <name type="scientific">Acidithiobacillus montserratensis</name>
    <dbReference type="NCBI Taxonomy" id="2729135"/>
    <lineage>
        <taxon>Bacteria</taxon>
        <taxon>Pseudomonadati</taxon>
        <taxon>Pseudomonadota</taxon>
        <taxon>Acidithiobacillia</taxon>
        <taxon>Acidithiobacillales</taxon>
        <taxon>Acidithiobacillaceae</taxon>
        <taxon>Acidithiobacillus</taxon>
    </lineage>
</organism>
<evidence type="ECO:0000313" key="2">
    <source>
        <dbReference type="Proteomes" id="UP001195965"/>
    </source>
</evidence>
<protein>
    <submittedName>
        <fullName evidence="1">MBL fold metallo-hydrolase</fullName>
    </submittedName>
</protein>
<dbReference type="EMBL" id="CP127526">
    <property type="protein sequence ID" value="XRI74849.1"/>
    <property type="molecule type" value="Genomic_DNA"/>
</dbReference>
<sequence>MIFRQLCHAHKGTLSYLLGDPVTREAVIIDPVPELLDSMTRFIDERGLILTYILQTHYDVEQLVAGEQLKSGSAARMVAHESTKDAALALDLRLRHKDILYFGEQSLQVLHTPGHSPCAVTYYWEDRLFTGKTLLVNSTLPCPSSDATRILYQSITQQLMTLPGETLVYPGLENKGRRLTSVEEIRRKDHWFRNQRGHRELFEKYSRLFSTSQAVKNPGAPDEEVHRYSPDRNAPVSL</sequence>